<evidence type="ECO:0000256" key="10">
    <source>
        <dbReference type="ARBA" id="ARBA00023136"/>
    </source>
</evidence>
<name>A0A432VPX3_9GAMM</name>
<dbReference type="InterPro" id="IPR001789">
    <property type="entry name" value="Sig_transdc_resp-reg_receiver"/>
</dbReference>
<evidence type="ECO:0000256" key="1">
    <source>
        <dbReference type="ARBA" id="ARBA00000085"/>
    </source>
</evidence>
<feature type="transmembrane region" description="Helical" evidence="13">
    <location>
        <begin position="35"/>
        <end position="54"/>
    </location>
</feature>
<proteinExistence type="inferred from homology"/>
<reference evidence="16 17" key="1">
    <citation type="journal article" date="2011" name="Front. Microbiol.">
        <title>Genomic signatures of strain selection and enhancement in Bacillus atrophaeus var. globigii, a historical biowarfare simulant.</title>
        <authorList>
            <person name="Gibbons H.S."/>
            <person name="Broomall S.M."/>
            <person name="McNew L.A."/>
            <person name="Daligault H."/>
            <person name="Chapman C."/>
            <person name="Bruce D."/>
            <person name="Karavis M."/>
            <person name="Krepps M."/>
            <person name="McGregor P.A."/>
            <person name="Hong C."/>
            <person name="Park K.H."/>
            <person name="Akmal A."/>
            <person name="Feldman A."/>
            <person name="Lin J.S."/>
            <person name="Chang W.E."/>
            <person name="Higgs B.W."/>
            <person name="Demirev P."/>
            <person name="Lindquist J."/>
            <person name="Liem A."/>
            <person name="Fochler E."/>
            <person name="Read T.D."/>
            <person name="Tapia R."/>
            <person name="Johnson S."/>
            <person name="Bishop-Lilly K.A."/>
            <person name="Detter C."/>
            <person name="Han C."/>
            <person name="Sozhamannan S."/>
            <person name="Rosenzweig C.N."/>
            <person name="Skowronski E.W."/>
        </authorList>
    </citation>
    <scope>NUCLEOTIDE SEQUENCE [LARGE SCALE GENOMIC DNA]</scope>
    <source>
        <strain evidence="16 17">AK5</strain>
    </source>
</reference>
<feature type="transmembrane region" description="Helical" evidence="13">
    <location>
        <begin position="385"/>
        <end position="404"/>
    </location>
</feature>
<comment type="caution">
    <text evidence="16">The sequence shown here is derived from an EMBL/GenBank/DDBJ whole genome shotgun (WGS) entry which is preliminary data.</text>
</comment>
<dbReference type="InterPro" id="IPR036097">
    <property type="entry name" value="HisK_dim/P_sf"/>
</dbReference>
<dbReference type="SMART" id="SM00448">
    <property type="entry name" value="REC"/>
    <property type="match status" value="1"/>
</dbReference>
<evidence type="ECO:0000256" key="7">
    <source>
        <dbReference type="ARBA" id="ARBA00022692"/>
    </source>
</evidence>
<feature type="transmembrane region" description="Helical" evidence="13">
    <location>
        <begin position="278"/>
        <end position="305"/>
    </location>
</feature>
<keyword evidence="7 13" id="KW-0812">Transmembrane</keyword>
<evidence type="ECO:0000259" key="15">
    <source>
        <dbReference type="PROSITE" id="PS50110"/>
    </source>
</evidence>
<keyword evidence="12" id="KW-0175">Coiled coil</keyword>
<dbReference type="InterPro" id="IPR035965">
    <property type="entry name" value="PAS-like_dom_sf"/>
</dbReference>
<evidence type="ECO:0000256" key="3">
    <source>
        <dbReference type="ARBA" id="ARBA00006434"/>
    </source>
</evidence>
<evidence type="ECO:0000256" key="5">
    <source>
        <dbReference type="ARBA" id="ARBA00022553"/>
    </source>
</evidence>
<keyword evidence="5 11" id="KW-0597">Phosphoprotein</keyword>
<keyword evidence="10 13" id="KW-0472">Membrane</keyword>
<dbReference type="EC" id="2.7.13.3" evidence="4"/>
<dbReference type="InterPro" id="IPR005467">
    <property type="entry name" value="His_kinase_dom"/>
</dbReference>
<dbReference type="SUPFAM" id="SSF55874">
    <property type="entry name" value="ATPase domain of HSP90 chaperone/DNA topoisomerase II/histidine kinase"/>
    <property type="match status" value="1"/>
</dbReference>
<dbReference type="SUPFAM" id="SSF55785">
    <property type="entry name" value="PYP-like sensor domain (PAS domain)"/>
    <property type="match status" value="1"/>
</dbReference>
<dbReference type="RefSeq" id="WP_126794302.1">
    <property type="nucleotide sequence ID" value="NZ_PIPI01000010.1"/>
</dbReference>
<dbReference type="CDD" id="cd00130">
    <property type="entry name" value="PAS"/>
    <property type="match status" value="1"/>
</dbReference>
<dbReference type="Pfam" id="PF02518">
    <property type="entry name" value="HATPase_c"/>
    <property type="match status" value="1"/>
</dbReference>
<dbReference type="InterPro" id="IPR003594">
    <property type="entry name" value="HATPase_dom"/>
</dbReference>
<dbReference type="PROSITE" id="PS50110">
    <property type="entry name" value="RESPONSE_REGULATORY"/>
    <property type="match status" value="1"/>
</dbReference>
<feature type="transmembrane region" description="Helical" evidence="13">
    <location>
        <begin position="66"/>
        <end position="85"/>
    </location>
</feature>
<feature type="transmembrane region" description="Helical" evidence="13">
    <location>
        <begin position="186"/>
        <end position="212"/>
    </location>
</feature>
<dbReference type="InterPro" id="IPR004358">
    <property type="entry name" value="Sig_transdc_His_kin-like_C"/>
</dbReference>
<dbReference type="InterPro" id="IPR011006">
    <property type="entry name" value="CheY-like_superfamily"/>
</dbReference>
<feature type="transmembrane region" description="Helical" evidence="13">
    <location>
        <begin position="410"/>
        <end position="434"/>
    </location>
</feature>
<feature type="transmembrane region" description="Helical" evidence="13">
    <location>
        <begin position="154"/>
        <end position="174"/>
    </location>
</feature>
<dbReference type="Pfam" id="PF00512">
    <property type="entry name" value="HisKA"/>
    <property type="match status" value="1"/>
</dbReference>
<evidence type="ECO:0000313" key="17">
    <source>
        <dbReference type="Proteomes" id="UP000288212"/>
    </source>
</evidence>
<dbReference type="SMART" id="SM00387">
    <property type="entry name" value="HATPase_c"/>
    <property type="match status" value="1"/>
</dbReference>
<feature type="transmembrane region" description="Helical" evidence="13">
    <location>
        <begin position="472"/>
        <end position="494"/>
    </location>
</feature>
<feature type="transmembrane region" description="Helical" evidence="13">
    <location>
        <begin position="441"/>
        <end position="460"/>
    </location>
</feature>
<evidence type="ECO:0000256" key="11">
    <source>
        <dbReference type="PROSITE-ProRule" id="PRU00169"/>
    </source>
</evidence>
<comment type="subcellular location">
    <subcellularLocation>
        <location evidence="2">Membrane</location>
        <topology evidence="2">Multi-pass membrane protein</topology>
    </subcellularLocation>
</comment>
<feature type="transmembrane region" description="Helical" evidence="13">
    <location>
        <begin position="6"/>
        <end position="23"/>
    </location>
</feature>
<dbReference type="Proteomes" id="UP000288212">
    <property type="component" value="Unassembled WGS sequence"/>
</dbReference>
<accession>A0A432VPX3</accession>
<dbReference type="SUPFAM" id="SSF52172">
    <property type="entry name" value="CheY-like"/>
    <property type="match status" value="1"/>
</dbReference>
<dbReference type="FunFam" id="3.30.565.10:FF:000049">
    <property type="entry name" value="Two-component sensor histidine kinase"/>
    <property type="match status" value="1"/>
</dbReference>
<evidence type="ECO:0000256" key="12">
    <source>
        <dbReference type="SAM" id="Coils"/>
    </source>
</evidence>
<dbReference type="GO" id="GO:0000155">
    <property type="term" value="F:phosphorelay sensor kinase activity"/>
    <property type="evidence" value="ECO:0007669"/>
    <property type="project" value="InterPro"/>
</dbReference>
<dbReference type="PANTHER" id="PTHR43047">
    <property type="entry name" value="TWO-COMPONENT HISTIDINE PROTEIN KINASE"/>
    <property type="match status" value="1"/>
</dbReference>
<dbReference type="CDD" id="cd10322">
    <property type="entry name" value="SLC5sbd"/>
    <property type="match status" value="1"/>
</dbReference>
<evidence type="ECO:0000256" key="8">
    <source>
        <dbReference type="ARBA" id="ARBA00022777"/>
    </source>
</evidence>
<feature type="transmembrane region" description="Helical" evidence="13">
    <location>
        <begin position="325"/>
        <end position="351"/>
    </location>
</feature>
<dbReference type="SUPFAM" id="SSF47384">
    <property type="entry name" value="Homodimeric domain of signal transducing histidine kinase"/>
    <property type="match status" value="1"/>
</dbReference>
<evidence type="ECO:0000259" key="14">
    <source>
        <dbReference type="PROSITE" id="PS50109"/>
    </source>
</evidence>
<keyword evidence="17" id="KW-1185">Reference proteome</keyword>
<dbReference type="CDD" id="cd00082">
    <property type="entry name" value="HisKA"/>
    <property type="match status" value="1"/>
</dbReference>
<dbReference type="Gene3D" id="3.30.565.10">
    <property type="entry name" value="Histidine kinase-like ATPase, C-terminal domain"/>
    <property type="match status" value="1"/>
</dbReference>
<evidence type="ECO:0000256" key="6">
    <source>
        <dbReference type="ARBA" id="ARBA00022679"/>
    </source>
</evidence>
<dbReference type="PROSITE" id="PS50283">
    <property type="entry name" value="NA_SOLUT_SYMP_3"/>
    <property type="match status" value="1"/>
</dbReference>
<dbReference type="Gene3D" id="3.40.50.2300">
    <property type="match status" value="1"/>
</dbReference>
<feature type="coiled-coil region" evidence="12">
    <location>
        <begin position="744"/>
        <end position="792"/>
    </location>
</feature>
<feature type="domain" description="Response regulatory" evidence="15">
    <location>
        <begin position="1030"/>
        <end position="1146"/>
    </location>
</feature>
<dbReference type="PROSITE" id="PS50109">
    <property type="entry name" value="HIS_KIN"/>
    <property type="match status" value="1"/>
</dbReference>
<dbReference type="EMBL" id="PIPI01000010">
    <property type="protein sequence ID" value="RUO18241.1"/>
    <property type="molecule type" value="Genomic_DNA"/>
</dbReference>
<keyword evidence="6" id="KW-0808">Transferase</keyword>
<dbReference type="Pfam" id="PF00072">
    <property type="entry name" value="Response_reg"/>
    <property type="match status" value="1"/>
</dbReference>
<dbReference type="AlphaFoldDB" id="A0A432VPX3"/>
<gene>
    <name evidence="16" type="ORF">CWE06_11350</name>
</gene>
<dbReference type="GO" id="GO:0005886">
    <property type="term" value="C:plasma membrane"/>
    <property type="evidence" value="ECO:0007669"/>
    <property type="project" value="TreeGrafter"/>
</dbReference>
<dbReference type="OrthoDB" id="9764438at2"/>
<evidence type="ECO:0000256" key="9">
    <source>
        <dbReference type="ARBA" id="ARBA00022989"/>
    </source>
</evidence>
<evidence type="ECO:0000256" key="4">
    <source>
        <dbReference type="ARBA" id="ARBA00012438"/>
    </source>
</evidence>
<feature type="transmembrane region" description="Helical" evidence="13">
    <location>
        <begin position="114"/>
        <end position="134"/>
    </location>
</feature>
<dbReference type="InterPro" id="IPR000014">
    <property type="entry name" value="PAS"/>
</dbReference>
<comment type="catalytic activity">
    <reaction evidence="1">
        <text>ATP + protein L-histidine = ADP + protein N-phospho-L-histidine.</text>
        <dbReference type="EC" id="2.7.13.3"/>
    </reaction>
</comment>
<dbReference type="InterPro" id="IPR003661">
    <property type="entry name" value="HisK_dim/P_dom"/>
</dbReference>
<feature type="modified residue" description="4-aspartylphosphate" evidence="11">
    <location>
        <position position="1080"/>
    </location>
</feature>
<keyword evidence="9 13" id="KW-1133">Transmembrane helix</keyword>
<evidence type="ECO:0000256" key="2">
    <source>
        <dbReference type="ARBA" id="ARBA00004141"/>
    </source>
</evidence>
<keyword evidence="8 16" id="KW-0418">Kinase</keyword>
<sequence>MIWILIASALGYIALLFLIALWGERKHSLGYKISLHPWVYGLSLAIYCTTWTYYGAVGNAIDGGWSFLPILLGPVLLYVFGLPVVTKLVAVSKRQNITSIADFIASRYGKNHKMALVVTVIAAAAVIPYIALQLKAVGISFNVLSGMPPEVTGGSLKELIVALLMAAFAIVFGTRRLDVTEYRSGMMLAIAFESTVKLVALLGVAVFAWVAFRSDSVLTITAQLESLQLSSSWGWQALNAEFFIQLAMAAGAILCLPRQFHVTVVDNVHLSHLKTARWLFPVYLLLTSAAIAVLAITSTQLLGSYNGLPDERSVFPLLIPYVNGQTWLAIVVYIGGISAATAMVIVATLTLSTMISNDVVMPVWLTREGQKIPQPHRFSRRLIRVRRYAIVSVLVLGWACYHLWFARLNLVSIGLLAFSVVLQLLPAIIGGMYWRRGHAQGVYWGLIAGMVTWLIAILLPLTQSPPEQTDTIITHGTLIAMAANIAGYVVFSYLSVPALVDKIQATAFVQPRSSYTNVGPQRLQQTRVADLVLLMETFLGAHRCEELLKSYQRHRQLDRDGIADAKFSDFAERAISGVLGAATARSLVNAAIENRQLNLEEVVHFFDDTTQALQTQQSIMYSSLENLAQGISVVDKDLRLVVWNRRYLELFDYPDGMVQPGRPIADLIRYNAERGECGVGEVEELVNKRLHYMQIGSPHRFIRRRSDGRVIEMVGNPLPNGGFVTSFTDVTEHIETQQALEDANIDLEARIRSRTDEVREINRELTEEIDRRREIEIALQAAKAEAENANASKTRFLALASHDILQPLNAARLYLSAIDHERLDGKNQGLIHKVDNALDSTEHLLSALLSIAKMEQGAMQPQLKHIDLNTILGPLVPEYAVLAEQKDLQFKARLRNLTVYTDPTYLRRIVQNFLSNAVKYTESGRVLLTVRKHGDHAELAVWDSGPGIPEQKHEEVFEAFIRLHQGSISGVGLGLSVAKRMAEQLNCPLEIKSALGQGSRFSVLVPLGSAAMVIPRVRPERSNQAYDGLKILCVDDEPENLKALEALLHKWDCHPIQFTTPQEALTWAAENPAPDGVLLDYQLGEHGDGLTLWQALSDIWPNRVPGALVTAVRDPDLKAETRKLGLQFLAKPVKPAQLKALMQHMQRQKETQSCSGS</sequence>
<feature type="domain" description="Histidine kinase" evidence="14">
    <location>
        <begin position="799"/>
        <end position="1009"/>
    </location>
</feature>
<evidence type="ECO:0000256" key="13">
    <source>
        <dbReference type="SAM" id="Phobius"/>
    </source>
</evidence>
<dbReference type="Gene3D" id="1.20.1730.10">
    <property type="entry name" value="Sodium/glucose cotransporter"/>
    <property type="match status" value="1"/>
</dbReference>
<dbReference type="Pfam" id="PF12860">
    <property type="entry name" value="PAS_7"/>
    <property type="match status" value="1"/>
</dbReference>
<dbReference type="InterPro" id="IPR036890">
    <property type="entry name" value="HATPase_C_sf"/>
</dbReference>
<dbReference type="InterPro" id="IPR038377">
    <property type="entry name" value="Na/Glc_symporter_sf"/>
</dbReference>
<evidence type="ECO:0000313" key="16">
    <source>
        <dbReference type="EMBL" id="RUO18241.1"/>
    </source>
</evidence>
<dbReference type="Gene3D" id="3.30.450.20">
    <property type="entry name" value="PAS domain"/>
    <property type="match status" value="1"/>
</dbReference>
<protein>
    <recommendedName>
        <fullName evidence="4">histidine kinase</fullName>
        <ecNumber evidence="4">2.7.13.3</ecNumber>
    </recommendedName>
</protein>
<dbReference type="PRINTS" id="PR00344">
    <property type="entry name" value="BCTRLSENSOR"/>
</dbReference>
<dbReference type="InterPro" id="IPR001734">
    <property type="entry name" value="Na/solute_symporter"/>
</dbReference>
<comment type="similarity">
    <text evidence="3">Belongs to the sodium:solute symporter (SSF) (TC 2.A.21) family.</text>
</comment>
<dbReference type="GO" id="GO:0009927">
    <property type="term" value="F:histidine phosphotransfer kinase activity"/>
    <property type="evidence" value="ECO:0007669"/>
    <property type="project" value="TreeGrafter"/>
</dbReference>
<dbReference type="SMART" id="SM00388">
    <property type="entry name" value="HisKA"/>
    <property type="match status" value="1"/>
</dbReference>
<dbReference type="PANTHER" id="PTHR43047:SF9">
    <property type="entry name" value="HISTIDINE KINASE"/>
    <property type="match status" value="1"/>
</dbReference>
<feature type="transmembrane region" description="Helical" evidence="13">
    <location>
        <begin position="232"/>
        <end position="257"/>
    </location>
</feature>
<dbReference type="GO" id="GO:0022857">
    <property type="term" value="F:transmembrane transporter activity"/>
    <property type="evidence" value="ECO:0007669"/>
    <property type="project" value="InterPro"/>
</dbReference>
<organism evidence="16 17">
    <name type="scientific">Aliidiomarina haloalkalitolerans</name>
    <dbReference type="NCBI Taxonomy" id="859059"/>
    <lineage>
        <taxon>Bacteria</taxon>
        <taxon>Pseudomonadati</taxon>
        <taxon>Pseudomonadota</taxon>
        <taxon>Gammaproteobacteria</taxon>
        <taxon>Alteromonadales</taxon>
        <taxon>Idiomarinaceae</taxon>
        <taxon>Aliidiomarina</taxon>
    </lineage>
</organism>
<dbReference type="Gene3D" id="1.10.287.130">
    <property type="match status" value="1"/>
</dbReference>